<name>A0A0F8Z0M1_9ZZZZ</name>
<gene>
    <name evidence="1" type="ORF">LCGC14_3029680</name>
</gene>
<reference evidence="1" key="1">
    <citation type="journal article" date="2015" name="Nature">
        <title>Complex archaea that bridge the gap between prokaryotes and eukaryotes.</title>
        <authorList>
            <person name="Spang A."/>
            <person name="Saw J.H."/>
            <person name="Jorgensen S.L."/>
            <person name="Zaremba-Niedzwiedzka K."/>
            <person name="Martijn J."/>
            <person name="Lind A.E."/>
            <person name="van Eijk R."/>
            <person name="Schleper C."/>
            <person name="Guy L."/>
            <person name="Ettema T.J."/>
        </authorList>
    </citation>
    <scope>NUCLEOTIDE SEQUENCE</scope>
</reference>
<dbReference type="AlphaFoldDB" id="A0A0F8Z0M1"/>
<accession>A0A0F8Z0M1</accession>
<evidence type="ECO:0000313" key="1">
    <source>
        <dbReference type="EMBL" id="KKK59904.1"/>
    </source>
</evidence>
<comment type="caution">
    <text evidence="1">The sequence shown here is derived from an EMBL/GenBank/DDBJ whole genome shotgun (WGS) entry which is preliminary data.</text>
</comment>
<sequence>MKNEATTDIFPDIHGGEKPVTYCDLLEVILRRDAAKMSDLLDIWPIIQVMRKCEDGEPIELSHAQWGMIDDKFNEGKWPTADSFCQLAVALQAEMASS</sequence>
<organism evidence="1">
    <name type="scientific">marine sediment metagenome</name>
    <dbReference type="NCBI Taxonomy" id="412755"/>
    <lineage>
        <taxon>unclassified sequences</taxon>
        <taxon>metagenomes</taxon>
        <taxon>ecological metagenomes</taxon>
    </lineage>
</organism>
<proteinExistence type="predicted"/>
<protein>
    <submittedName>
        <fullName evidence="1">Uncharacterized protein</fullName>
    </submittedName>
</protein>
<dbReference type="EMBL" id="LAZR01063231">
    <property type="protein sequence ID" value="KKK59904.1"/>
    <property type="molecule type" value="Genomic_DNA"/>
</dbReference>